<dbReference type="InterPro" id="IPR025699">
    <property type="entry name" value="ABC2_memb-like"/>
</dbReference>
<reference evidence="2" key="2">
    <citation type="journal article" date="2021" name="PeerJ">
        <title>Extensive microbial diversity within the chicken gut microbiome revealed by metagenomics and culture.</title>
        <authorList>
            <person name="Gilroy R."/>
            <person name="Ravi A."/>
            <person name="Getino M."/>
            <person name="Pursley I."/>
            <person name="Horton D.L."/>
            <person name="Alikhan N.F."/>
            <person name="Baker D."/>
            <person name="Gharbi K."/>
            <person name="Hall N."/>
            <person name="Watson M."/>
            <person name="Adriaenssens E.M."/>
            <person name="Foster-Nyarko E."/>
            <person name="Jarju S."/>
            <person name="Secka A."/>
            <person name="Antonio M."/>
            <person name="Oren A."/>
            <person name="Chaudhuri R.R."/>
            <person name="La Ragione R."/>
            <person name="Hildebrand F."/>
            <person name="Pallen M.J."/>
        </authorList>
    </citation>
    <scope>NUCLEOTIDE SEQUENCE</scope>
    <source>
        <strain evidence="2">ChiW13-3771</strain>
    </source>
</reference>
<organism evidence="2 3">
    <name type="scientific">Candidatus Fimimorpha faecalis</name>
    <dbReference type="NCBI Taxonomy" id="2840824"/>
    <lineage>
        <taxon>Bacteria</taxon>
        <taxon>Bacillati</taxon>
        <taxon>Bacillota</taxon>
        <taxon>Clostridia</taxon>
        <taxon>Eubacteriales</taxon>
        <taxon>Candidatus Fimimorpha</taxon>
    </lineage>
</organism>
<evidence type="ECO:0000313" key="2">
    <source>
        <dbReference type="EMBL" id="HIR88402.1"/>
    </source>
</evidence>
<gene>
    <name evidence="2" type="ORF">IAC96_05570</name>
</gene>
<keyword evidence="1" id="KW-0472">Membrane</keyword>
<keyword evidence="1" id="KW-1133">Transmembrane helix</keyword>
<feature type="transmembrane region" description="Helical" evidence="1">
    <location>
        <begin position="146"/>
        <end position="164"/>
    </location>
</feature>
<feature type="transmembrane region" description="Helical" evidence="1">
    <location>
        <begin position="184"/>
        <end position="205"/>
    </location>
</feature>
<accession>A0A9D1EDK0</accession>
<feature type="transmembrane region" description="Helical" evidence="1">
    <location>
        <begin position="82"/>
        <end position="106"/>
    </location>
</feature>
<evidence type="ECO:0000313" key="3">
    <source>
        <dbReference type="Proteomes" id="UP000824201"/>
    </source>
</evidence>
<reference evidence="2" key="1">
    <citation type="submission" date="2020-10" db="EMBL/GenBank/DDBJ databases">
        <authorList>
            <person name="Gilroy R."/>
        </authorList>
    </citation>
    <scope>NUCLEOTIDE SEQUENCE</scope>
    <source>
        <strain evidence="2">ChiW13-3771</strain>
    </source>
</reference>
<feature type="transmembrane region" description="Helical" evidence="1">
    <location>
        <begin position="38"/>
        <end position="57"/>
    </location>
</feature>
<name>A0A9D1EDK0_9FIRM</name>
<dbReference type="EMBL" id="DVHN01000062">
    <property type="protein sequence ID" value="HIR88402.1"/>
    <property type="molecule type" value="Genomic_DNA"/>
</dbReference>
<sequence length="217" mass="23958">MKGLLVKDFKLMKLQKNFFLLIVVIAVSMIAFTDDVTFPLGFLTFVISLFTLSTISYDEFDNGNAFLFTLPITRTNYVVEKYCLSLLLGCSTWIAATVLTMIASILKSTFPVADIMLIALMILPIMIMIQAIMIPFQLKFGGEKGRIALIGVIGLVFLIGAVIVKGAEMIGIDITNMINTLPVISMGMLIMIILAAAIVIFLISLKISIRIMNKKEF</sequence>
<feature type="transmembrane region" description="Helical" evidence="1">
    <location>
        <begin position="112"/>
        <end position="134"/>
    </location>
</feature>
<feature type="transmembrane region" description="Helical" evidence="1">
    <location>
        <begin position="14"/>
        <end position="32"/>
    </location>
</feature>
<dbReference type="AlphaFoldDB" id="A0A9D1EDK0"/>
<comment type="caution">
    <text evidence="2">The sequence shown here is derived from an EMBL/GenBank/DDBJ whole genome shotgun (WGS) entry which is preliminary data.</text>
</comment>
<proteinExistence type="predicted"/>
<dbReference type="Proteomes" id="UP000824201">
    <property type="component" value="Unassembled WGS sequence"/>
</dbReference>
<keyword evidence="1" id="KW-0812">Transmembrane</keyword>
<dbReference type="Pfam" id="PF13346">
    <property type="entry name" value="ABC2_membrane_5"/>
    <property type="match status" value="1"/>
</dbReference>
<evidence type="ECO:0000256" key="1">
    <source>
        <dbReference type="SAM" id="Phobius"/>
    </source>
</evidence>
<protein>
    <submittedName>
        <fullName evidence="2">ABC-2 transporter permease</fullName>
    </submittedName>
</protein>